<gene>
    <name evidence="4" type="primary">lptA</name>
    <name evidence="7" type="ORF">DEU29_10868</name>
</gene>
<organism evidence="7 8">
    <name type="scientific">Idiomarina aquatica</name>
    <dbReference type="NCBI Taxonomy" id="1327752"/>
    <lineage>
        <taxon>Bacteria</taxon>
        <taxon>Pseudomonadati</taxon>
        <taxon>Pseudomonadota</taxon>
        <taxon>Gammaproteobacteria</taxon>
        <taxon>Alteromonadales</taxon>
        <taxon>Idiomarinaceae</taxon>
        <taxon>Idiomarina</taxon>
    </lineage>
</organism>
<proteinExistence type="inferred from homology"/>
<keyword evidence="8" id="KW-1185">Reference proteome</keyword>
<dbReference type="GO" id="GO:0015920">
    <property type="term" value="P:lipopolysaccharide transport"/>
    <property type="evidence" value="ECO:0007669"/>
    <property type="project" value="UniProtKB-UniRule"/>
</dbReference>
<feature type="chain" id="PRO_5021054627" description="Lipopolysaccharide export system protein LptA" evidence="4">
    <location>
        <begin position="23"/>
        <end position="177"/>
    </location>
</feature>
<keyword evidence="2 4" id="KW-0732">Signal</keyword>
<keyword evidence="1 4" id="KW-0813">Transport</keyword>
<dbReference type="InterPro" id="IPR005653">
    <property type="entry name" value="OstA-like_N"/>
</dbReference>
<feature type="region of interest" description="Disordered" evidence="5">
    <location>
        <begin position="145"/>
        <end position="177"/>
    </location>
</feature>
<reference evidence="7 8" key="1">
    <citation type="submission" date="2019-03" db="EMBL/GenBank/DDBJ databases">
        <title>Freshwater and sediment microbial communities from various areas in North America, analyzing microbe dynamics in response to fracking.</title>
        <authorList>
            <person name="Lamendella R."/>
        </authorList>
    </citation>
    <scope>NUCLEOTIDE SEQUENCE [LARGE SCALE GENOMIC DNA]</scope>
    <source>
        <strain evidence="7 8">18_TX</strain>
    </source>
</reference>
<accession>A0A4R6P6G3</accession>
<evidence type="ECO:0000256" key="5">
    <source>
        <dbReference type="SAM" id="MobiDB-lite"/>
    </source>
</evidence>
<comment type="subcellular location">
    <subcellularLocation>
        <location evidence="4">Periplasm</location>
    </subcellularLocation>
</comment>
<dbReference type="InterPro" id="IPR052037">
    <property type="entry name" value="LPS_export_LptA"/>
</dbReference>
<dbReference type="GO" id="GO:0009279">
    <property type="term" value="C:cell outer membrane"/>
    <property type="evidence" value="ECO:0007669"/>
    <property type="project" value="TreeGrafter"/>
</dbReference>
<feature type="signal peptide" evidence="4">
    <location>
        <begin position="1"/>
        <end position="22"/>
    </location>
</feature>
<dbReference type="GO" id="GO:0043165">
    <property type="term" value="P:Gram-negative-bacterium-type cell outer membrane assembly"/>
    <property type="evidence" value="ECO:0007669"/>
    <property type="project" value="UniProtKB-UniRule"/>
</dbReference>
<dbReference type="Proteomes" id="UP000295531">
    <property type="component" value="Unassembled WGS sequence"/>
</dbReference>
<evidence type="ECO:0000256" key="2">
    <source>
        <dbReference type="ARBA" id="ARBA00022729"/>
    </source>
</evidence>
<name>A0A4R6P6G3_9GAMM</name>
<dbReference type="PANTHER" id="PTHR36504:SF1">
    <property type="entry name" value="LIPOPOLYSACCHARIDE EXPORT SYSTEM PROTEIN LPTA"/>
    <property type="match status" value="1"/>
</dbReference>
<comment type="similarity">
    <text evidence="4">Belongs to the LptA family.</text>
</comment>
<dbReference type="Gene3D" id="2.60.450.10">
    <property type="entry name" value="Lipopolysaccharide (LPS) transport protein A like domain"/>
    <property type="match status" value="1"/>
</dbReference>
<feature type="domain" description="Organic solvent tolerance-like N-terminal" evidence="6">
    <location>
        <begin position="34"/>
        <end position="143"/>
    </location>
</feature>
<dbReference type="GO" id="GO:0030288">
    <property type="term" value="C:outer membrane-bounded periplasmic space"/>
    <property type="evidence" value="ECO:0007669"/>
    <property type="project" value="TreeGrafter"/>
</dbReference>
<evidence type="ECO:0000256" key="4">
    <source>
        <dbReference type="HAMAP-Rule" id="MF_01914"/>
    </source>
</evidence>
<dbReference type="GO" id="GO:0017089">
    <property type="term" value="F:glycolipid transfer activity"/>
    <property type="evidence" value="ECO:0007669"/>
    <property type="project" value="TreeGrafter"/>
</dbReference>
<dbReference type="OrthoDB" id="5599500at2"/>
<evidence type="ECO:0000313" key="8">
    <source>
        <dbReference type="Proteomes" id="UP000295531"/>
    </source>
</evidence>
<dbReference type="PANTHER" id="PTHR36504">
    <property type="entry name" value="LIPOPOLYSACCHARIDE EXPORT SYSTEM PROTEIN LPTA"/>
    <property type="match status" value="1"/>
</dbReference>
<dbReference type="EMBL" id="SNXI01000008">
    <property type="protein sequence ID" value="TDP32723.1"/>
    <property type="molecule type" value="Genomic_DNA"/>
</dbReference>
<evidence type="ECO:0000313" key="7">
    <source>
        <dbReference type="EMBL" id="TDP32723.1"/>
    </source>
</evidence>
<evidence type="ECO:0000256" key="1">
    <source>
        <dbReference type="ARBA" id="ARBA00022448"/>
    </source>
</evidence>
<protein>
    <recommendedName>
        <fullName evidence="4">Lipopolysaccharide export system protein LptA</fullName>
    </recommendedName>
</protein>
<comment type="function">
    <text evidence="4">Involved in the assembly of lipopolysaccharide (LPS). Required for the translocation of LPS from the inner membrane to the outer membrane. May form a bridge between the inner membrane and the outer membrane, via interactions with LptC and LptD, thereby facilitating LPS transfer across the periplasm.</text>
</comment>
<evidence type="ECO:0000259" key="6">
    <source>
        <dbReference type="Pfam" id="PF03968"/>
    </source>
</evidence>
<dbReference type="InterPro" id="IPR014340">
    <property type="entry name" value="LptA"/>
</dbReference>
<dbReference type="GO" id="GO:0001530">
    <property type="term" value="F:lipopolysaccharide binding"/>
    <property type="evidence" value="ECO:0007669"/>
    <property type="project" value="InterPro"/>
</dbReference>
<dbReference type="NCBIfam" id="TIGR03002">
    <property type="entry name" value="outer_YhbN_LptA"/>
    <property type="match status" value="1"/>
</dbReference>
<dbReference type="AlphaFoldDB" id="A0A4R6P6G3"/>
<keyword evidence="3 4" id="KW-0574">Periplasm</keyword>
<sequence precursor="true">MLRPYLSLVSGLVVLFSSAVFAQGEADFSKAIELTAGHEELDIKNNKLLLTDNVTVTQGSLVIKADRLEALRNNEQQADTFIAEGNPATYTQQLEDGSTISAQAQRITYYQAREVLELVGDAQVSQGASRSSAQIITYDLAKQTLSASGEGSENNRVTTIFTPTKKDDNDDQNGGNR</sequence>
<comment type="subunit">
    <text evidence="4">Component of the lipopolysaccharide transport and assembly complex.</text>
</comment>
<feature type="compositionally biased region" description="Polar residues" evidence="5">
    <location>
        <begin position="145"/>
        <end position="162"/>
    </location>
</feature>
<dbReference type="RefSeq" id="WP_133539766.1">
    <property type="nucleotide sequence ID" value="NZ_SNXI01000008.1"/>
</dbReference>
<evidence type="ECO:0000256" key="3">
    <source>
        <dbReference type="ARBA" id="ARBA00022764"/>
    </source>
</evidence>
<comment type="caution">
    <text evidence="7">The sequence shown here is derived from an EMBL/GenBank/DDBJ whole genome shotgun (WGS) entry which is preliminary data.</text>
</comment>
<dbReference type="Pfam" id="PF03968">
    <property type="entry name" value="LptD_N"/>
    <property type="match status" value="1"/>
</dbReference>
<dbReference type="HAMAP" id="MF_01914">
    <property type="entry name" value="LPS_assembly_LptA"/>
    <property type="match status" value="1"/>
</dbReference>